<dbReference type="Proteomes" id="UP001597108">
    <property type="component" value="Unassembled WGS sequence"/>
</dbReference>
<keyword evidence="1" id="KW-0732">Signal</keyword>
<dbReference type="RefSeq" id="WP_386075956.1">
    <property type="nucleotide sequence ID" value="NZ_JBHTJT010000033.1"/>
</dbReference>
<gene>
    <name evidence="2" type="ORF">ACFQ2S_15985</name>
</gene>
<keyword evidence="3" id="KW-1185">Reference proteome</keyword>
<accession>A0ABW3ISK9</accession>
<comment type="caution">
    <text evidence="2">The sequence shown here is derived from an EMBL/GenBank/DDBJ whole genome shotgun (WGS) entry which is preliminary data.</text>
</comment>
<evidence type="ECO:0000313" key="2">
    <source>
        <dbReference type="EMBL" id="MFD0981142.1"/>
    </source>
</evidence>
<proteinExistence type="predicted"/>
<sequence>MKRKLTAFGTALLASALLGQAPPGLAADVFVRTEPAAGHAYPDYFCTNRGVRVDVEELSCLTVDGRSFEAKCDISLNNPMWRATGNACEPGITSEIHAVLPN</sequence>
<dbReference type="EMBL" id="JBHTJT010000033">
    <property type="protein sequence ID" value="MFD0981142.1"/>
    <property type="molecule type" value="Genomic_DNA"/>
</dbReference>
<evidence type="ECO:0000256" key="1">
    <source>
        <dbReference type="SAM" id="SignalP"/>
    </source>
</evidence>
<name>A0ABW3ISK9_9RHOB</name>
<protein>
    <submittedName>
        <fullName evidence="2">Uncharacterized protein</fullName>
    </submittedName>
</protein>
<evidence type="ECO:0000313" key="3">
    <source>
        <dbReference type="Proteomes" id="UP001597108"/>
    </source>
</evidence>
<feature type="chain" id="PRO_5047030005" evidence="1">
    <location>
        <begin position="27"/>
        <end position="102"/>
    </location>
</feature>
<organism evidence="2 3">
    <name type="scientific">Tropicimonas aquimaris</name>
    <dbReference type="NCBI Taxonomy" id="914152"/>
    <lineage>
        <taxon>Bacteria</taxon>
        <taxon>Pseudomonadati</taxon>
        <taxon>Pseudomonadota</taxon>
        <taxon>Alphaproteobacteria</taxon>
        <taxon>Rhodobacterales</taxon>
        <taxon>Roseobacteraceae</taxon>
        <taxon>Tropicimonas</taxon>
    </lineage>
</organism>
<reference evidence="3" key="1">
    <citation type="journal article" date="2019" name="Int. J. Syst. Evol. Microbiol.">
        <title>The Global Catalogue of Microorganisms (GCM) 10K type strain sequencing project: providing services to taxonomists for standard genome sequencing and annotation.</title>
        <authorList>
            <consortium name="The Broad Institute Genomics Platform"/>
            <consortium name="The Broad Institute Genome Sequencing Center for Infectious Disease"/>
            <person name="Wu L."/>
            <person name="Ma J."/>
        </authorList>
    </citation>
    <scope>NUCLEOTIDE SEQUENCE [LARGE SCALE GENOMIC DNA]</scope>
    <source>
        <strain evidence="3">CCUG 60524</strain>
    </source>
</reference>
<feature type="signal peptide" evidence="1">
    <location>
        <begin position="1"/>
        <end position="26"/>
    </location>
</feature>